<reference evidence="2" key="3">
    <citation type="submission" date="2016-05" db="EMBL/GenBank/DDBJ databases">
        <authorList>
            <person name="Lavstsen T."/>
            <person name="Jespersen J.S."/>
        </authorList>
    </citation>
    <scope>NUCLEOTIDE SEQUENCE [LARGE SCALE GENOMIC DNA]</scope>
    <source>
        <strain evidence="2">U25</strain>
    </source>
</reference>
<evidence type="ECO:0000313" key="4">
    <source>
        <dbReference type="Proteomes" id="UP000241022"/>
    </source>
</evidence>
<organism evidence="1 3">
    <name type="scientific">Candidatus Nitrosopelagicus brevis</name>
    <dbReference type="NCBI Taxonomy" id="1410606"/>
    <lineage>
        <taxon>Archaea</taxon>
        <taxon>Nitrososphaerota</taxon>
    </lineage>
</organism>
<proteinExistence type="predicted"/>
<accession>A0A0A7V0Z3</accession>
<reference evidence="1 3" key="1">
    <citation type="journal article" date="2015" name="Proc. Natl. Acad. Sci. U.S.A.">
        <title>Genomic and proteomic characterization of "Candidatus Nitrosopelagicus brevis": An ammonia-oxidizing archaeon from the open ocean.</title>
        <authorList>
            <person name="Santoro A.E."/>
            <person name="Dupont C.L."/>
            <person name="Richter R.A."/>
            <person name="Craig M.T."/>
            <person name="Carini P."/>
            <person name="McIlvin M.R."/>
            <person name="Yang Y."/>
            <person name="Orsi W.D."/>
            <person name="Moran D.M."/>
            <person name="Saito M.A."/>
        </authorList>
    </citation>
    <scope>NUCLEOTIDE SEQUENCE [LARGE SCALE GENOMIC DNA]</scope>
    <source>
        <strain evidence="1">CN25</strain>
        <strain evidence="3">V2</strain>
    </source>
</reference>
<protein>
    <submittedName>
        <fullName evidence="1">Uncharacterized protein</fullName>
    </submittedName>
</protein>
<keyword evidence="4" id="KW-1185">Reference proteome</keyword>
<dbReference type="KEGG" id="nbv:T478_1353"/>
<name>A0A0A7V0Z3_9ARCH</name>
<dbReference type="AlphaFoldDB" id="A0A0A7V0Z3"/>
<dbReference type="Proteomes" id="UP000241022">
    <property type="component" value="Unassembled WGS sequence"/>
</dbReference>
<dbReference type="EMBL" id="LXWN01000002">
    <property type="protein sequence ID" value="PTL87165.1"/>
    <property type="molecule type" value="Genomic_DNA"/>
</dbReference>
<reference evidence="2 4" key="4">
    <citation type="submission" date="2018-04" db="EMBL/GenBank/DDBJ databases">
        <title>Transcriptomics of ammonia oxidizing archaea.</title>
        <authorList>
            <person name="Carini P."/>
        </authorList>
    </citation>
    <scope>NUCLEOTIDE SEQUENCE [LARGE SCALE GENOMIC DNA]</scope>
    <source>
        <strain evidence="2 4">U25</strain>
    </source>
</reference>
<evidence type="ECO:0000313" key="2">
    <source>
        <dbReference type="EMBL" id="PTL87165.1"/>
    </source>
</evidence>
<evidence type="ECO:0000313" key="1">
    <source>
        <dbReference type="EMBL" id="AJA92533.1"/>
    </source>
</evidence>
<dbReference type="Proteomes" id="UP000030944">
    <property type="component" value="Chromosome"/>
</dbReference>
<dbReference type="HOGENOM" id="CLU_2475834_0_0_2"/>
<sequence>MTAVSRRRGTLRQIIAHEGANWAGNKFKEFQTNRTIKIIAQKSRPTTLSTNRGTTQTILESSIISETKISQVYIAINRGTKRRLLKL</sequence>
<reference evidence="4" key="2">
    <citation type="submission" date="2016-05" db="EMBL/GenBank/DDBJ databases">
        <authorList>
            <person name="Dupont C."/>
            <person name="Santoro A."/>
        </authorList>
    </citation>
    <scope>NUCLEOTIDE SEQUENCE [LARGE SCALE GENOMIC DNA]</scope>
    <source>
        <strain evidence="4">U25</strain>
    </source>
</reference>
<evidence type="ECO:0000313" key="3">
    <source>
        <dbReference type="Proteomes" id="UP000030944"/>
    </source>
</evidence>
<dbReference type="EMBL" id="CP007026">
    <property type="protein sequence ID" value="AJA92533.1"/>
    <property type="molecule type" value="Genomic_DNA"/>
</dbReference>
<gene>
    <name evidence="2" type="ORF">A7X95_04415</name>
    <name evidence="1" type="ORF">T478_1353</name>
</gene>